<evidence type="ECO:0000313" key="2">
    <source>
        <dbReference type="Proteomes" id="UP001164539"/>
    </source>
</evidence>
<keyword evidence="1" id="KW-0723">Serine/threonine-protein kinase</keyword>
<keyword evidence="1" id="KW-0418">Kinase</keyword>
<accession>A0ACC1XYU4</accession>
<name>A0ACC1XYU4_MELAZ</name>
<keyword evidence="2" id="KW-1185">Reference proteome</keyword>
<reference evidence="1 2" key="1">
    <citation type="journal article" date="2023" name="Science">
        <title>Complex scaffold remodeling in plant triterpene biosynthesis.</title>
        <authorList>
            <person name="De La Pena R."/>
            <person name="Hodgson H."/>
            <person name="Liu J.C."/>
            <person name="Stephenson M.J."/>
            <person name="Martin A.C."/>
            <person name="Owen C."/>
            <person name="Harkess A."/>
            <person name="Leebens-Mack J."/>
            <person name="Jimenez L.E."/>
            <person name="Osbourn A."/>
            <person name="Sattely E.S."/>
        </authorList>
    </citation>
    <scope>NUCLEOTIDE SEQUENCE [LARGE SCALE GENOMIC DNA]</scope>
    <source>
        <strain evidence="2">cv. JPN11</strain>
        <tissue evidence="1">Leaf</tissue>
    </source>
</reference>
<keyword evidence="1" id="KW-0808">Transferase</keyword>
<proteinExistence type="predicted"/>
<dbReference type="Proteomes" id="UP001164539">
    <property type="component" value="Chromosome 6"/>
</dbReference>
<gene>
    <name evidence="1" type="ORF">OWV82_010983</name>
</gene>
<organism evidence="1 2">
    <name type="scientific">Melia azedarach</name>
    <name type="common">Chinaberry tree</name>
    <dbReference type="NCBI Taxonomy" id="155640"/>
    <lineage>
        <taxon>Eukaryota</taxon>
        <taxon>Viridiplantae</taxon>
        <taxon>Streptophyta</taxon>
        <taxon>Embryophyta</taxon>
        <taxon>Tracheophyta</taxon>
        <taxon>Spermatophyta</taxon>
        <taxon>Magnoliopsida</taxon>
        <taxon>eudicotyledons</taxon>
        <taxon>Gunneridae</taxon>
        <taxon>Pentapetalae</taxon>
        <taxon>rosids</taxon>
        <taxon>malvids</taxon>
        <taxon>Sapindales</taxon>
        <taxon>Meliaceae</taxon>
        <taxon>Melia</taxon>
    </lineage>
</organism>
<evidence type="ECO:0000313" key="1">
    <source>
        <dbReference type="EMBL" id="KAJ4715894.1"/>
    </source>
</evidence>
<sequence length="564" mass="63415">MMVGKLRIEHKFLSLLRTRTVQKRTIIFGLKSDNCSREVLLQLLTVVVNPGDSVLVVHVQEQNDAVDLNTFHIHEDLCKTKHIDFLVKVCLGDSYISELSNEVRISYATILALGCSLSGPKDSVVNRCLKALPPTCTLLVMDNVGRILVQRQGTSQQGSNNLALQSSFSSSKYPGFEQSAATRKLKKYLTVPPPTMSSTMKQASDVGGYSVKKTAQVPGSLKQKIFEKLAVLEAEGTCRRFTSYELSHITRNFTHEMLIGQGGNSKVYRANLGDGQLAAVKVLKSTGWSEEEVLREIELLSSMKHENIVQIIGYCHNKEVYAVVYNLLKGSLKQYLKQLKWNERIVIAIGVAKALDYLHRCCDPPIIHRDVKSSNILLSDNFQPQLSDFGAALVHHPSHQVSANLKPVNVVGTFGYFAPEYMMYGKVDEKIDVYSYGVVLLELITGKEAIQTNQANHESLVLWARSLLSCGLCERLIDPNLNEDYDKEEMEIMMCAARLCLLHSSSRRPTMKMILRLFEEPAYWLKMKREKDELLTGINSKGETDLWRHYAESDCSAARTIYDI</sequence>
<protein>
    <submittedName>
        <fullName evidence="1">Serine/threonine protein kinase</fullName>
    </submittedName>
</protein>
<dbReference type="EMBL" id="CM051399">
    <property type="protein sequence ID" value="KAJ4715894.1"/>
    <property type="molecule type" value="Genomic_DNA"/>
</dbReference>
<comment type="caution">
    <text evidence="1">The sequence shown here is derived from an EMBL/GenBank/DDBJ whole genome shotgun (WGS) entry which is preliminary data.</text>
</comment>